<evidence type="ECO:0000256" key="2">
    <source>
        <dbReference type="ARBA" id="ARBA00022692"/>
    </source>
</evidence>
<dbReference type="PANTHER" id="PTHR24186">
    <property type="entry name" value="PROTEIN PHOSPHATASE 1 REGULATORY SUBUNIT"/>
    <property type="match status" value="1"/>
</dbReference>
<feature type="transmembrane region" description="Helical" evidence="7">
    <location>
        <begin position="172"/>
        <end position="191"/>
    </location>
</feature>
<feature type="transmembrane region" description="Helical" evidence="7">
    <location>
        <begin position="97"/>
        <end position="118"/>
    </location>
</feature>
<organism evidence="9 10">
    <name type="scientific">Aquilegia coerulea</name>
    <name type="common">Rocky mountain columbine</name>
    <dbReference type="NCBI Taxonomy" id="218851"/>
    <lineage>
        <taxon>Eukaryota</taxon>
        <taxon>Viridiplantae</taxon>
        <taxon>Streptophyta</taxon>
        <taxon>Embryophyta</taxon>
        <taxon>Tracheophyta</taxon>
        <taxon>Spermatophyta</taxon>
        <taxon>Magnoliopsida</taxon>
        <taxon>Ranunculales</taxon>
        <taxon>Ranunculaceae</taxon>
        <taxon>Thalictroideae</taxon>
        <taxon>Aquilegia</taxon>
    </lineage>
</organism>
<keyword evidence="4 7" id="KW-1133">Transmembrane helix</keyword>
<accession>A0A2G5E9W8</accession>
<sequence>MVDIETKNRSGLTAFDVLRQHSVNESNNVVIESILMKFGAVRAQDTVLSLATPPPRRTTSNSSMEPFNILEELFISRLPMAKWGKEIENSPSETRNALMVVAVLIATVTFQVALSPPGGFKEKTYYSRTKSALMVDGYQVFLVLFSIMNSIGFVTSIAMITALTRRFPLKALLRLAVLSMSATYLCAIAYIDMHDPVIVTWLAVLVLTILLLQWIYFKIRSLRKKQFYAKGGLIRISHN</sequence>
<dbReference type="AlphaFoldDB" id="A0A2G5E9W8"/>
<keyword evidence="6 7" id="KW-0472">Membrane</keyword>
<evidence type="ECO:0000313" key="9">
    <source>
        <dbReference type="EMBL" id="PIA52552.1"/>
    </source>
</evidence>
<evidence type="ECO:0000256" key="3">
    <source>
        <dbReference type="ARBA" id="ARBA00022737"/>
    </source>
</evidence>
<dbReference type="InParanoid" id="A0A2G5E9W8"/>
<comment type="subcellular location">
    <subcellularLocation>
        <location evidence="1">Membrane</location>
        <topology evidence="1">Multi-pass membrane protein</topology>
    </subcellularLocation>
</comment>
<keyword evidence="2 7" id="KW-0812">Transmembrane</keyword>
<evidence type="ECO:0000256" key="1">
    <source>
        <dbReference type="ARBA" id="ARBA00004141"/>
    </source>
</evidence>
<dbReference type="Pfam" id="PF13962">
    <property type="entry name" value="PGG"/>
    <property type="match status" value="1"/>
</dbReference>
<name>A0A2G5E9W8_AQUCA</name>
<dbReference type="PANTHER" id="PTHR24186:SF56">
    <property type="entry name" value="PGG DOMAIN-CONTAINING PROTEIN"/>
    <property type="match status" value="1"/>
</dbReference>
<feature type="transmembrane region" description="Helical" evidence="7">
    <location>
        <begin position="138"/>
        <end position="160"/>
    </location>
</feature>
<keyword evidence="3" id="KW-0677">Repeat</keyword>
<dbReference type="EMBL" id="KZ305027">
    <property type="protein sequence ID" value="PIA52552.1"/>
    <property type="molecule type" value="Genomic_DNA"/>
</dbReference>
<dbReference type="GO" id="GO:0005886">
    <property type="term" value="C:plasma membrane"/>
    <property type="evidence" value="ECO:0007669"/>
    <property type="project" value="TreeGrafter"/>
</dbReference>
<evidence type="ECO:0000256" key="5">
    <source>
        <dbReference type="ARBA" id="ARBA00023043"/>
    </source>
</evidence>
<evidence type="ECO:0000256" key="7">
    <source>
        <dbReference type="SAM" id="Phobius"/>
    </source>
</evidence>
<evidence type="ECO:0000256" key="4">
    <source>
        <dbReference type="ARBA" id="ARBA00022989"/>
    </source>
</evidence>
<feature type="domain" description="PGG" evidence="8">
    <location>
        <begin position="92"/>
        <end position="189"/>
    </location>
</feature>
<evidence type="ECO:0000313" key="10">
    <source>
        <dbReference type="Proteomes" id="UP000230069"/>
    </source>
</evidence>
<dbReference type="STRING" id="218851.A0A2G5E9W8"/>
<proteinExistence type="predicted"/>
<evidence type="ECO:0000256" key="6">
    <source>
        <dbReference type="ARBA" id="ARBA00023136"/>
    </source>
</evidence>
<protein>
    <recommendedName>
        <fullName evidence="8">PGG domain-containing protein</fullName>
    </recommendedName>
</protein>
<dbReference type="InterPro" id="IPR026961">
    <property type="entry name" value="PGG_dom"/>
</dbReference>
<evidence type="ECO:0000259" key="8">
    <source>
        <dbReference type="Pfam" id="PF13962"/>
    </source>
</evidence>
<dbReference type="OrthoDB" id="1932267at2759"/>
<keyword evidence="10" id="KW-1185">Reference proteome</keyword>
<keyword evidence="5" id="KW-0040">ANK repeat</keyword>
<feature type="transmembrane region" description="Helical" evidence="7">
    <location>
        <begin position="197"/>
        <end position="217"/>
    </location>
</feature>
<dbReference type="FunCoup" id="A0A2G5E9W8">
    <property type="interactions" value="116"/>
</dbReference>
<gene>
    <name evidence="9" type="ORF">AQUCO_01000435v1</name>
</gene>
<dbReference type="Proteomes" id="UP000230069">
    <property type="component" value="Unassembled WGS sequence"/>
</dbReference>
<reference evidence="9 10" key="1">
    <citation type="submission" date="2017-09" db="EMBL/GenBank/DDBJ databases">
        <title>WGS assembly of Aquilegia coerulea Goldsmith.</title>
        <authorList>
            <person name="Hodges S."/>
            <person name="Kramer E."/>
            <person name="Nordborg M."/>
            <person name="Tomkins J."/>
            <person name="Borevitz J."/>
            <person name="Derieg N."/>
            <person name="Yan J."/>
            <person name="Mihaltcheva S."/>
            <person name="Hayes R.D."/>
            <person name="Rokhsar D."/>
        </authorList>
    </citation>
    <scope>NUCLEOTIDE SEQUENCE [LARGE SCALE GENOMIC DNA]</scope>
    <source>
        <strain evidence="10">cv. Goldsmith</strain>
    </source>
</reference>